<reference evidence="2" key="2">
    <citation type="submission" date="2023-05" db="EMBL/GenBank/DDBJ databases">
        <authorList>
            <person name="Schelkunov M.I."/>
        </authorList>
    </citation>
    <scope>NUCLEOTIDE SEQUENCE</scope>
    <source>
        <strain evidence="2">Hsosn_3</strain>
        <tissue evidence="2">Leaf</tissue>
    </source>
</reference>
<evidence type="ECO:0000313" key="2">
    <source>
        <dbReference type="EMBL" id="KAK1359363.1"/>
    </source>
</evidence>
<feature type="compositionally biased region" description="Basic and acidic residues" evidence="1">
    <location>
        <begin position="239"/>
        <end position="259"/>
    </location>
</feature>
<dbReference type="GO" id="GO:2000012">
    <property type="term" value="P:regulation of auxin polar transport"/>
    <property type="evidence" value="ECO:0007669"/>
    <property type="project" value="InterPro"/>
</dbReference>
<dbReference type="PANTHER" id="PTHR34959:SF4">
    <property type="entry name" value="PROTEIN LAZY 1"/>
    <property type="match status" value="1"/>
</dbReference>
<reference evidence="2" key="1">
    <citation type="submission" date="2023-02" db="EMBL/GenBank/DDBJ databases">
        <title>Genome of toxic invasive species Heracleum sosnowskyi carries increased number of genes despite the absence of recent whole-genome duplications.</title>
        <authorList>
            <person name="Schelkunov M."/>
            <person name="Shtratnikova V."/>
            <person name="Makarenko M."/>
            <person name="Klepikova A."/>
            <person name="Omelchenko D."/>
            <person name="Novikova G."/>
            <person name="Obukhova E."/>
            <person name="Bogdanov V."/>
            <person name="Penin A."/>
            <person name="Logacheva M."/>
        </authorList>
    </citation>
    <scope>NUCLEOTIDE SEQUENCE</scope>
    <source>
        <strain evidence="2">Hsosn_3</strain>
        <tissue evidence="2">Leaf</tissue>
    </source>
</reference>
<dbReference type="Proteomes" id="UP001237642">
    <property type="component" value="Unassembled WGS sequence"/>
</dbReference>
<dbReference type="EMBL" id="JAUIZM010000010">
    <property type="protein sequence ID" value="KAK1359363.1"/>
    <property type="molecule type" value="Genomic_DNA"/>
</dbReference>
<protein>
    <submittedName>
        <fullName evidence="2">Ethylene insensitive 3-like protein</fullName>
    </submittedName>
</protein>
<evidence type="ECO:0000313" key="3">
    <source>
        <dbReference type="Proteomes" id="UP001237642"/>
    </source>
</evidence>
<organism evidence="2 3">
    <name type="scientific">Heracleum sosnowskyi</name>
    <dbReference type="NCBI Taxonomy" id="360622"/>
    <lineage>
        <taxon>Eukaryota</taxon>
        <taxon>Viridiplantae</taxon>
        <taxon>Streptophyta</taxon>
        <taxon>Embryophyta</taxon>
        <taxon>Tracheophyta</taxon>
        <taxon>Spermatophyta</taxon>
        <taxon>Magnoliopsida</taxon>
        <taxon>eudicotyledons</taxon>
        <taxon>Gunneridae</taxon>
        <taxon>Pentapetalae</taxon>
        <taxon>asterids</taxon>
        <taxon>campanulids</taxon>
        <taxon>Apiales</taxon>
        <taxon>Apiaceae</taxon>
        <taxon>Apioideae</taxon>
        <taxon>apioid superclade</taxon>
        <taxon>Tordylieae</taxon>
        <taxon>Tordyliinae</taxon>
        <taxon>Heracleum</taxon>
    </lineage>
</organism>
<comment type="caution">
    <text evidence="2">The sequence shown here is derived from an EMBL/GenBank/DDBJ whole genome shotgun (WGS) entry which is preliminary data.</text>
</comment>
<accession>A0AAD8H353</accession>
<proteinExistence type="predicted"/>
<dbReference type="AlphaFoldDB" id="A0AAD8H353"/>
<dbReference type="PANTHER" id="PTHR34959">
    <property type="entry name" value="PROTEIN LAZY 1"/>
    <property type="match status" value="1"/>
</dbReference>
<keyword evidence="3" id="KW-1185">Reference proteome</keyword>
<dbReference type="InterPro" id="IPR038928">
    <property type="entry name" value="LAZY1"/>
</dbReference>
<name>A0AAD8H353_9APIA</name>
<evidence type="ECO:0000256" key="1">
    <source>
        <dbReference type="SAM" id="MobiDB-lite"/>
    </source>
</evidence>
<gene>
    <name evidence="2" type="ORF">POM88_043837</name>
</gene>
<dbReference type="GO" id="GO:0009630">
    <property type="term" value="P:gravitropism"/>
    <property type="evidence" value="ECO:0007669"/>
    <property type="project" value="InterPro"/>
</dbReference>
<sequence>MVSYHRQSTGKILQFVPVHQTPVSPLLIIRALHLPQLNCLSSTILHSVKMKLLGWMNRKLRQDSIEPRKTFSIGNSCACLSIQPSFGKQLCHMKHGYTSKQTKRECSKYSAGFTAMKREEVNDEEADLFHGFLTVGTLGSESRVAEPPTPKFAVSYQNVNEKKIEVTETELKLMNDKLEKFLEAESADDVDYDSSRSSFVSTITLSNHEIEGNDVEENRNMVICPLQEYLFNSSTESLETGKEMKKEKGSLEEQKEEGTPFKGKCAMEFMKKILKKIHVSSRSSKASASDHASCTASPKRKFPKTLRLLNKKIHPERSIADKKMSKSPTNKDMITKHQDTGVAVLEKDNNKFTEMIISKENVTTMNMIKNDSLHRSHSTGFGEHWIKTDADYLVLEL</sequence>
<feature type="region of interest" description="Disordered" evidence="1">
    <location>
        <begin position="236"/>
        <end position="259"/>
    </location>
</feature>